<accession>A0A1I1ZJQ7</accession>
<dbReference type="RefSeq" id="WP_081805297.1">
    <property type="nucleotide sequence ID" value="NZ_FONH01000002.1"/>
</dbReference>
<feature type="signal peptide" evidence="6">
    <location>
        <begin position="1"/>
        <end position="35"/>
    </location>
</feature>
<evidence type="ECO:0000256" key="3">
    <source>
        <dbReference type="ARBA" id="ARBA00023295"/>
    </source>
</evidence>
<keyword evidence="6" id="KW-0732">Signal</keyword>
<dbReference type="InterPro" id="IPR012334">
    <property type="entry name" value="Pectin_lyas_fold"/>
</dbReference>
<keyword evidence="8" id="KW-1185">Reference proteome</keyword>
<dbReference type="STRING" id="500610.SAMN02799615_00741"/>
<dbReference type="InterPro" id="IPR011050">
    <property type="entry name" value="Pectin_lyase_fold/virulence"/>
</dbReference>
<dbReference type="SUPFAM" id="SSF51126">
    <property type="entry name" value="Pectin lyase-like"/>
    <property type="match status" value="1"/>
</dbReference>
<keyword evidence="3 4" id="KW-0326">Glycosidase</keyword>
<dbReference type="AlphaFoldDB" id="A0A1I1ZJQ7"/>
<evidence type="ECO:0000256" key="1">
    <source>
        <dbReference type="ARBA" id="ARBA00008834"/>
    </source>
</evidence>
<comment type="similarity">
    <text evidence="1 4">Belongs to the glycosyl hydrolase 28 family.</text>
</comment>
<dbReference type="Proteomes" id="UP000199477">
    <property type="component" value="Unassembled WGS sequence"/>
</dbReference>
<reference evidence="8" key="1">
    <citation type="submission" date="2016-10" db="EMBL/GenBank/DDBJ databases">
        <authorList>
            <person name="Varghese N."/>
            <person name="Submissions S."/>
        </authorList>
    </citation>
    <scope>NUCLEOTIDE SEQUENCE [LARGE SCALE GENOMIC DNA]</scope>
    <source>
        <strain evidence="8">UNC178MFTsu3.1</strain>
    </source>
</reference>
<gene>
    <name evidence="7" type="ORF">SAMN02799615_00741</name>
</gene>
<dbReference type="Pfam" id="PF00295">
    <property type="entry name" value="Glyco_hydro_28"/>
    <property type="match status" value="1"/>
</dbReference>
<sequence length="546" mass="56788">MRTQGSHALLSPKSLSHAIHVLIGSTAFVASFACAATQAPVQTSWGTTAAEPSLPAASAVCTTLTARRTPVNGSLDASDADPSKSAPDTEDLQSAIDHCAVTGGAVKLVAVANGPSGFLSGPLTLRSGVTLWLDKNVTLFASRNPKDFDNGLGLCGIANKTDKVSCYALLNGNHVDNAGIVGEGIIDGRGGSLLTGGANKGLRSWWDVAYQTKTSSVTQHNPRLLNINGGNHFTLSGVTLQNSPNFHVVLDGMDDVLAWNVKILSPSLAYTVQGNACPKGTTPDAKTPATCFTPDTVKNTDGFDPGESTHVVLAYSYISTGDDHVAVKAGSGKGSQHLLFSHDHLYAGHGMSIGSETNTGVSDMTVEDLTVDGHDGSNSVGIRIKSDVSRGGAVSDVVYRGVCMRNVRQPLVFDAFYSSTKTKKSYPSFTGIEVHDFHDLGSVAYGGGQATFEAYASYPLRIVLDNVQFDGTQPTTYLKGHNGGPGTLPANTVFTLGPGPVSFAKAMEQKHGNGVSFDGAVTQSPAPRDCTSAFVPMSSVLATAPL</sequence>
<keyword evidence="2 4" id="KW-0378">Hydrolase</keyword>
<proteinExistence type="inferred from homology"/>
<dbReference type="GO" id="GO:0005975">
    <property type="term" value="P:carbohydrate metabolic process"/>
    <property type="evidence" value="ECO:0007669"/>
    <property type="project" value="InterPro"/>
</dbReference>
<evidence type="ECO:0000256" key="6">
    <source>
        <dbReference type="SAM" id="SignalP"/>
    </source>
</evidence>
<evidence type="ECO:0000256" key="5">
    <source>
        <dbReference type="SAM" id="MobiDB-lite"/>
    </source>
</evidence>
<dbReference type="PANTHER" id="PTHR31339">
    <property type="entry name" value="PECTIN LYASE-RELATED"/>
    <property type="match status" value="1"/>
</dbReference>
<evidence type="ECO:0000256" key="4">
    <source>
        <dbReference type="RuleBase" id="RU361169"/>
    </source>
</evidence>
<name>A0A1I1ZJQ7_9GAMM</name>
<organism evidence="7 8">
    <name type="scientific">Dyella marensis</name>
    <dbReference type="NCBI Taxonomy" id="500610"/>
    <lineage>
        <taxon>Bacteria</taxon>
        <taxon>Pseudomonadati</taxon>
        <taxon>Pseudomonadota</taxon>
        <taxon>Gammaproteobacteria</taxon>
        <taxon>Lysobacterales</taxon>
        <taxon>Rhodanobacteraceae</taxon>
        <taxon>Dyella</taxon>
    </lineage>
</organism>
<dbReference type="EMBL" id="FONH01000002">
    <property type="protein sequence ID" value="SFE31937.1"/>
    <property type="molecule type" value="Genomic_DNA"/>
</dbReference>
<evidence type="ECO:0000313" key="8">
    <source>
        <dbReference type="Proteomes" id="UP000199477"/>
    </source>
</evidence>
<feature type="chain" id="PRO_5011515192" evidence="6">
    <location>
        <begin position="36"/>
        <end position="546"/>
    </location>
</feature>
<evidence type="ECO:0000256" key="2">
    <source>
        <dbReference type="ARBA" id="ARBA00022801"/>
    </source>
</evidence>
<evidence type="ECO:0000313" key="7">
    <source>
        <dbReference type="EMBL" id="SFE31937.1"/>
    </source>
</evidence>
<dbReference type="Gene3D" id="2.160.20.10">
    <property type="entry name" value="Single-stranded right-handed beta-helix, Pectin lyase-like"/>
    <property type="match status" value="1"/>
</dbReference>
<feature type="region of interest" description="Disordered" evidence="5">
    <location>
        <begin position="71"/>
        <end position="91"/>
    </location>
</feature>
<dbReference type="PANTHER" id="PTHR31339:SF9">
    <property type="entry name" value="PLASMIN AND FIBRONECTIN-BINDING PROTEIN A"/>
    <property type="match status" value="1"/>
</dbReference>
<dbReference type="PROSITE" id="PS51257">
    <property type="entry name" value="PROKAR_LIPOPROTEIN"/>
    <property type="match status" value="1"/>
</dbReference>
<dbReference type="GO" id="GO:0004650">
    <property type="term" value="F:polygalacturonase activity"/>
    <property type="evidence" value="ECO:0007669"/>
    <property type="project" value="InterPro"/>
</dbReference>
<dbReference type="InterPro" id="IPR051801">
    <property type="entry name" value="GH28_Enzymes"/>
</dbReference>
<dbReference type="InterPro" id="IPR000743">
    <property type="entry name" value="Glyco_hydro_28"/>
</dbReference>
<protein>
    <submittedName>
        <fullName evidence="7">Polygalacturonase</fullName>
    </submittedName>
</protein>